<protein>
    <submittedName>
        <fullName evidence="1">Uncharacterized protein</fullName>
    </submittedName>
</protein>
<organism evidence="1 2">
    <name type="scientific">Neofusicoccum parvum</name>
    <dbReference type="NCBI Taxonomy" id="310453"/>
    <lineage>
        <taxon>Eukaryota</taxon>
        <taxon>Fungi</taxon>
        <taxon>Dikarya</taxon>
        <taxon>Ascomycota</taxon>
        <taxon>Pezizomycotina</taxon>
        <taxon>Dothideomycetes</taxon>
        <taxon>Dothideomycetes incertae sedis</taxon>
        <taxon>Botryosphaeriales</taxon>
        <taxon>Botryosphaeriaceae</taxon>
        <taxon>Neofusicoccum</taxon>
    </lineage>
</organism>
<comment type="caution">
    <text evidence="1">The sequence shown here is derived from an EMBL/GenBank/DDBJ whole genome shotgun (WGS) entry which is preliminary data.</text>
</comment>
<proteinExistence type="predicted"/>
<reference evidence="1" key="1">
    <citation type="submission" date="2024-09" db="EMBL/GenBank/DDBJ databases">
        <title>Draft Genome Sequences of Neofusicoccum parvum.</title>
        <authorList>
            <person name="Ashida A."/>
            <person name="Camagna M."/>
            <person name="Tanaka A."/>
            <person name="Takemoto D."/>
        </authorList>
    </citation>
    <scope>NUCLEOTIDE SEQUENCE</scope>
    <source>
        <strain evidence="1">PPO83</strain>
    </source>
</reference>
<keyword evidence="2" id="KW-1185">Reference proteome</keyword>
<dbReference type="Proteomes" id="UP001165186">
    <property type="component" value="Unassembled WGS sequence"/>
</dbReference>
<accession>A0ACB5SJM4</accession>
<gene>
    <name evidence="1" type="primary">g1089</name>
    <name evidence="1" type="ORF">NpPPO83_00001089</name>
</gene>
<name>A0ACB5SJM4_9PEZI</name>
<dbReference type="EMBL" id="BSXG01000114">
    <property type="protein sequence ID" value="GME44511.1"/>
    <property type="molecule type" value="Genomic_DNA"/>
</dbReference>
<sequence>MSNIPVLYTDASRDFHNMWAPFGHEVRVLPKGWVKDPSRRPLAQDTVWEKDVAITLRDGTTLYGDVFRPVGHTAVPAILPWSPYGKSGTGYFTIDTIPHRVGVPRDRTSGLEKFEAPDPAEWVPRGYAVVNVDARGAYNSEGDIVHFGTQEGRDGYDTIEWIAAQPWCNGSVGMAGTSWLSVAQWFTAAEQPPHLKAIAPWEGLGDFYRQSICRGGIPEPAFWNLVASFYGGKNKREDVNAMLERYPLWNGYWEDKKPKLEKITQPIYATMSYSSGLHTEGSLRGFLLSSSKDKWLRCCPTQEWYDLYQQEHVDDLQHFFDRYLKGIENGWEATPRIRLSLLGYNRPNVINRATPTYPPPNFAPTRLYLDATYDTLSRRAPAAPGTATYDAEQRAGRGVRFAHRFDTRTELCGLSRATLFMSTPDHDDMDVFVVIRKLDAAGSALESFNIPFRDAPAGWTEADVPPNNIWRYVGPNGRLRASMRRTEDEPGSSEEQRALLGEASVYHPFDRVEKVGRDEVVRLDIGLWAGGMVFDEGEYMSFEVKGFLPIRPEFEGLDDKMVNYNKGRHRVHSGGEHPSSLLVWLSG</sequence>
<evidence type="ECO:0000313" key="1">
    <source>
        <dbReference type="EMBL" id="GME44511.1"/>
    </source>
</evidence>
<evidence type="ECO:0000313" key="2">
    <source>
        <dbReference type="Proteomes" id="UP001165186"/>
    </source>
</evidence>